<evidence type="ECO:0000256" key="1">
    <source>
        <dbReference type="ARBA" id="ARBA00009947"/>
    </source>
</evidence>
<comment type="caution">
    <text evidence="5">The sequence shown here is derived from an EMBL/GenBank/DDBJ whole genome shotgun (WGS) entry which is preliminary data.</text>
</comment>
<evidence type="ECO:0000313" key="5">
    <source>
        <dbReference type="EMBL" id="CAL0330301.1"/>
    </source>
</evidence>
<evidence type="ECO:0008006" key="7">
    <source>
        <dbReference type="Google" id="ProtNLM"/>
    </source>
</evidence>
<comment type="similarity">
    <text evidence="1 3">Belongs to the nucleosome assembly protein (NAP) family.</text>
</comment>
<keyword evidence="6" id="KW-1185">Reference proteome</keyword>
<dbReference type="Pfam" id="PF00956">
    <property type="entry name" value="NAP"/>
    <property type="match status" value="1"/>
</dbReference>
<reference evidence="5 6" key="1">
    <citation type="submission" date="2024-03" db="EMBL/GenBank/DDBJ databases">
        <authorList>
            <person name="Martinez-Hernandez J."/>
        </authorList>
    </citation>
    <scope>NUCLEOTIDE SEQUENCE [LARGE SCALE GENOMIC DNA]</scope>
</reference>
<keyword evidence="2" id="KW-0143">Chaperone</keyword>
<dbReference type="GO" id="GO:0042393">
    <property type="term" value="F:histone binding"/>
    <property type="evidence" value="ECO:0007669"/>
    <property type="project" value="UniProtKB-ARBA"/>
</dbReference>
<feature type="region of interest" description="Disordered" evidence="4">
    <location>
        <begin position="1"/>
        <end position="25"/>
    </location>
</feature>
<feature type="compositionally biased region" description="Acidic residues" evidence="4">
    <location>
        <begin position="200"/>
        <end position="209"/>
    </location>
</feature>
<name>A0AAV1YAG2_LUPLU</name>
<evidence type="ECO:0000256" key="2">
    <source>
        <dbReference type="ARBA" id="ARBA00023186"/>
    </source>
</evidence>
<dbReference type="Proteomes" id="UP001497480">
    <property type="component" value="Unassembled WGS sequence"/>
</dbReference>
<evidence type="ECO:0000313" key="6">
    <source>
        <dbReference type="Proteomes" id="UP001497480"/>
    </source>
</evidence>
<dbReference type="SUPFAM" id="SSF143113">
    <property type="entry name" value="NAP-like"/>
    <property type="match status" value="1"/>
</dbReference>
<feature type="region of interest" description="Disordered" evidence="4">
    <location>
        <begin position="194"/>
        <end position="233"/>
    </location>
</feature>
<evidence type="ECO:0000256" key="4">
    <source>
        <dbReference type="SAM" id="MobiDB-lite"/>
    </source>
</evidence>
<dbReference type="AlphaFoldDB" id="A0AAV1YAG2"/>
<feature type="compositionally biased region" description="Polar residues" evidence="4">
    <location>
        <begin position="1"/>
        <end position="16"/>
    </location>
</feature>
<dbReference type="GO" id="GO:0005634">
    <property type="term" value="C:nucleus"/>
    <property type="evidence" value="ECO:0007669"/>
    <property type="project" value="InterPro"/>
</dbReference>
<dbReference type="GO" id="GO:0000724">
    <property type="term" value="P:double-strand break repair via homologous recombination"/>
    <property type="evidence" value="ECO:0007669"/>
    <property type="project" value="UniProtKB-ARBA"/>
</dbReference>
<dbReference type="FunFam" id="1.20.5.1500:FF:000001">
    <property type="entry name" value="Nucleosome assembly protein 1-like 1"/>
    <property type="match status" value="1"/>
</dbReference>
<feature type="compositionally biased region" description="Basic and acidic residues" evidence="4">
    <location>
        <begin position="210"/>
        <end position="220"/>
    </location>
</feature>
<organism evidence="5 6">
    <name type="scientific">Lupinus luteus</name>
    <name type="common">European yellow lupine</name>
    <dbReference type="NCBI Taxonomy" id="3873"/>
    <lineage>
        <taxon>Eukaryota</taxon>
        <taxon>Viridiplantae</taxon>
        <taxon>Streptophyta</taxon>
        <taxon>Embryophyta</taxon>
        <taxon>Tracheophyta</taxon>
        <taxon>Spermatophyta</taxon>
        <taxon>Magnoliopsida</taxon>
        <taxon>eudicotyledons</taxon>
        <taxon>Gunneridae</taxon>
        <taxon>Pentapetalae</taxon>
        <taxon>rosids</taxon>
        <taxon>fabids</taxon>
        <taxon>Fabales</taxon>
        <taxon>Fabaceae</taxon>
        <taxon>Papilionoideae</taxon>
        <taxon>50 kb inversion clade</taxon>
        <taxon>genistoids sensu lato</taxon>
        <taxon>core genistoids</taxon>
        <taxon>Genisteae</taxon>
        <taxon>Lupinus</taxon>
    </lineage>
</organism>
<dbReference type="InterPro" id="IPR037231">
    <property type="entry name" value="NAP-like_sf"/>
</dbReference>
<dbReference type="GO" id="GO:0006334">
    <property type="term" value="P:nucleosome assembly"/>
    <property type="evidence" value="ECO:0007669"/>
    <property type="project" value="InterPro"/>
</dbReference>
<dbReference type="Gene3D" id="1.20.5.1500">
    <property type="match status" value="1"/>
</dbReference>
<dbReference type="InterPro" id="IPR002164">
    <property type="entry name" value="NAP_family"/>
</dbReference>
<accession>A0AAV1YAG2</accession>
<gene>
    <name evidence="5" type="ORF">LLUT_LOCUS31361</name>
</gene>
<proteinExistence type="inferred from homology"/>
<dbReference type="EMBL" id="CAXHTB010000022">
    <property type="protein sequence ID" value="CAL0330301.1"/>
    <property type="molecule type" value="Genomic_DNA"/>
</dbReference>
<protein>
    <recommendedName>
        <fullName evidence="7">Nucleosome assembly protein</fullName>
    </recommendedName>
</protein>
<evidence type="ECO:0000256" key="3">
    <source>
        <dbReference type="RuleBase" id="RU003876"/>
    </source>
</evidence>
<dbReference type="PANTHER" id="PTHR11875">
    <property type="entry name" value="TESTIS-SPECIFIC Y-ENCODED PROTEIN"/>
    <property type="match status" value="1"/>
</dbReference>
<sequence length="233" mass="26716">MSNNTDSSNVSDLTSDINEENRAEPYNALMSKLKSLAEQHPDVLESLSSNVRKRVEFLREIQGEHDDLESKFLEERAALEDKYQKLYQPLFTKRYEIVNGVTEVEGAADTEDDKVEKGVPGFWLNAMKNNDVLAEEISERDEYALKFLKDINTEIKWHPGKSLTEKVLKKKPKKGSKNAKPIIKTEKCESFFNFFNPPEVPEDDEDMDEDMKGGRARRGDGQQVPEPVECKQQ</sequence>
<dbReference type="Gene3D" id="3.30.1120.90">
    <property type="entry name" value="Nucleosome assembly protein"/>
    <property type="match status" value="2"/>
</dbReference>